<feature type="domain" description="GGDEF" evidence="5">
    <location>
        <begin position="471"/>
        <end position="606"/>
    </location>
</feature>
<evidence type="ECO:0000313" key="6">
    <source>
        <dbReference type="EMBL" id="TCL09749.1"/>
    </source>
</evidence>
<dbReference type="InterPro" id="IPR043128">
    <property type="entry name" value="Rev_trsase/Diguanyl_cyclase"/>
</dbReference>
<dbReference type="PANTHER" id="PTHR45138">
    <property type="entry name" value="REGULATORY COMPONENTS OF SENSORY TRANSDUCTION SYSTEM"/>
    <property type="match status" value="1"/>
</dbReference>
<dbReference type="GO" id="GO:0005886">
    <property type="term" value="C:plasma membrane"/>
    <property type="evidence" value="ECO:0007669"/>
    <property type="project" value="TreeGrafter"/>
</dbReference>
<feature type="transmembrane region" description="Helical" evidence="4">
    <location>
        <begin position="240"/>
        <end position="259"/>
    </location>
</feature>
<evidence type="ECO:0000256" key="1">
    <source>
        <dbReference type="ARBA" id="ARBA00012528"/>
    </source>
</evidence>
<keyword evidence="3" id="KW-0175">Coiled coil</keyword>
<feature type="transmembrane region" description="Helical" evidence="4">
    <location>
        <begin position="333"/>
        <end position="353"/>
    </location>
</feature>
<dbReference type="GO" id="GO:0052621">
    <property type="term" value="F:diguanylate cyclase activity"/>
    <property type="evidence" value="ECO:0007669"/>
    <property type="project" value="UniProtKB-EC"/>
</dbReference>
<dbReference type="SUPFAM" id="SSF55073">
    <property type="entry name" value="Nucleotide cyclase"/>
    <property type="match status" value="1"/>
</dbReference>
<dbReference type="EC" id="2.7.7.65" evidence="1"/>
<evidence type="ECO:0000259" key="5">
    <source>
        <dbReference type="PROSITE" id="PS50887"/>
    </source>
</evidence>
<feature type="transmembrane region" description="Helical" evidence="4">
    <location>
        <begin position="389"/>
        <end position="409"/>
    </location>
</feature>
<keyword evidence="4" id="KW-0472">Membrane</keyword>
<dbReference type="PROSITE" id="PS50887">
    <property type="entry name" value="GGDEF"/>
    <property type="match status" value="1"/>
</dbReference>
<evidence type="ECO:0000256" key="2">
    <source>
        <dbReference type="ARBA" id="ARBA00034247"/>
    </source>
</evidence>
<keyword evidence="4" id="KW-0812">Transmembrane</keyword>
<dbReference type="InterPro" id="IPR050469">
    <property type="entry name" value="Diguanylate_Cyclase"/>
</dbReference>
<dbReference type="CDD" id="cd01949">
    <property type="entry name" value="GGDEF"/>
    <property type="match status" value="1"/>
</dbReference>
<gene>
    <name evidence="6" type="ORF">BXY66_1809</name>
</gene>
<dbReference type="FunFam" id="3.30.70.270:FF:000001">
    <property type="entry name" value="Diguanylate cyclase domain protein"/>
    <property type="match status" value="1"/>
</dbReference>
<dbReference type="EMBL" id="SMGR01000001">
    <property type="protein sequence ID" value="TCL09749.1"/>
    <property type="molecule type" value="Genomic_DNA"/>
</dbReference>
<keyword evidence="7" id="KW-1185">Reference proteome</keyword>
<comment type="caution">
    <text evidence="6">The sequence shown here is derived from an EMBL/GenBank/DDBJ whole genome shotgun (WGS) entry which is preliminary data.</text>
</comment>
<dbReference type="SMART" id="SM00267">
    <property type="entry name" value="GGDEF"/>
    <property type="match status" value="1"/>
</dbReference>
<feature type="transmembrane region" description="Helical" evidence="4">
    <location>
        <begin position="207"/>
        <end position="228"/>
    </location>
</feature>
<dbReference type="GO" id="GO:1902201">
    <property type="term" value="P:negative regulation of bacterial-type flagellum-dependent cell motility"/>
    <property type="evidence" value="ECO:0007669"/>
    <property type="project" value="TreeGrafter"/>
</dbReference>
<feature type="transmembrane region" description="Helical" evidence="4">
    <location>
        <begin position="365"/>
        <end position="383"/>
    </location>
</feature>
<dbReference type="PANTHER" id="PTHR45138:SF9">
    <property type="entry name" value="DIGUANYLATE CYCLASE DGCM-RELATED"/>
    <property type="match status" value="1"/>
</dbReference>
<dbReference type="OrthoDB" id="7801365at2"/>
<feature type="coiled-coil region" evidence="3">
    <location>
        <begin position="413"/>
        <end position="440"/>
    </location>
</feature>
<organism evidence="6 7">
    <name type="scientific">Shimia isoporae</name>
    <dbReference type="NCBI Taxonomy" id="647720"/>
    <lineage>
        <taxon>Bacteria</taxon>
        <taxon>Pseudomonadati</taxon>
        <taxon>Pseudomonadota</taxon>
        <taxon>Alphaproteobacteria</taxon>
        <taxon>Rhodobacterales</taxon>
        <taxon>Roseobacteraceae</taxon>
    </lineage>
</organism>
<dbReference type="AlphaFoldDB" id="A0A4R1NPH6"/>
<sequence length="613" mass="67267">MSIGTQALQVTGKHIWIWCAALFCALLSWAETTQAEYSSFDAGAILEEDIYRYPLKGDWMFAWDRFLTPEEAVTAFKEQSLPSKAVPSNWFGTVPSAEDNPHDHGIASYVAPLTLPEIPNSDLVLHVGEIHDAYRLIWVPLDAPEDAVEIATRGNLAGPELVAHRNLRHSLPFSGDGLLLVHVRKSMFDWGGITLAPYVATADKEGFAFYVKSMIGGITIGALLLIMLRNGMLYLSGLRDVAAGVLAMITMMIIVRAVAVENMVEMLFGTQWHATRMRIEVGLVAVMSSWTFRMLEVLFPRPMPQIVRLPIHIGAHLIGLATLLVPLHNVSDMLILAQIIALISFIPGGVHIVSALRTHSNEARLLAISAALCLAAGLNDIYASNSDNYNVHLIPVSVVVLVMFLSQVIGNRAALAIARSDLLEQEKEQLERAHDDAVHMARHDHLTGLLNRQSFDHYWAQSWLDSIENQTPLTVVLFDIDHFKSINDNHGHPIGDAVLKSLAERLTSCNLRKSDRLCRYGGEEFALILPNSTQRDGEAMAERLRKAIAANPLHASDPEITVTCSFGVASTDLCNEKSAEGLLTRADEALYAAKANGRNCVFSPRGASQKAAA</sequence>
<dbReference type="Gene3D" id="3.30.70.270">
    <property type="match status" value="1"/>
</dbReference>
<evidence type="ECO:0000256" key="3">
    <source>
        <dbReference type="SAM" id="Coils"/>
    </source>
</evidence>
<accession>A0A4R1NPH6</accession>
<proteinExistence type="predicted"/>
<dbReference type="RefSeq" id="WP_132859757.1">
    <property type="nucleotide sequence ID" value="NZ_SMGR01000001.1"/>
</dbReference>
<dbReference type="InterPro" id="IPR011623">
    <property type="entry name" value="7TMR_DISM_rcpt_extracell_dom1"/>
</dbReference>
<dbReference type="InterPro" id="IPR000160">
    <property type="entry name" value="GGDEF_dom"/>
</dbReference>
<name>A0A4R1NPH6_9RHOB</name>
<keyword evidence="4" id="KW-1133">Transmembrane helix</keyword>
<reference evidence="6 7" key="1">
    <citation type="submission" date="2019-03" db="EMBL/GenBank/DDBJ databases">
        <title>Genomic Encyclopedia of Archaeal and Bacterial Type Strains, Phase II (KMG-II): from individual species to whole genera.</title>
        <authorList>
            <person name="Goeker M."/>
        </authorList>
    </citation>
    <scope>NUCLEOTIDE SEQUENCE [LARGE SCALE GENOMIC DNA]</scope>
    <source>
        <strain evidence="6 7">DSM 26433</strain>
    </source>
</reference>
<dbReference type="NCBIfam" id="TIGR00254">
    <property type="entry name" value="GGDEF"/>
    <property type="match status" value="1"/>
</dbReference>
<dbReference type="InterPro" id="IPR029787">
    <property type="entry name" value="Nucleotide_cyclase"/>
</dbReference>
<dbReference type="GO" id="GO:0043709">
    <property type="term" value="P:cell adhesion involved in single-species biofilm formation"/>
    <property type="evidence" value="ECO:0007669"/>
    <property type="project" value="TreeGrafter"/>
</dbReference>
<evidence type="ECO:0000256" key="4">
    <source>
        <dbReference type="SAM" id="Phobius"/>
    </source>
</evidence>
<dbReference type="Proteomes" id="UP000295673">
    <property type="component" value="Unassembled WGS sequence"/>
</dbReference>
<protein>
    <recommendedName>
        <fullName evidence="1">diguanylate cyclase</fullName>
        <ecNumber evidence="1">2.7.7.65</ecNumber>
    </recommendedName>
</protein>
<comment type="catalytic activity">
    <reaction evidence="2">
        <text>2 GTP = 3',3'-c-di-GMP + 2 diphosphate</text>
        <dbReference type="Rhea" id="RHEA:24898"/>
        <dbReference type="ChEBI" id="CHEBI:33019"/>
        <dbReference type="ChEBI" id="CHEBI:37565"/>
        <dbReference type="ChEBI" id="CHEBI:58805"/>
        <dbReference type="EC" id="2.7.7.65"/>
    </reaction>
</comment>
<evidence type="ECO:0000313" key="7">
    <source>
        <dbReference type="Proteomes" id="UP000295673"/>
    </source>
</evidence>
<dbReference type="Pfam" id="PF00990">
    <property type="entry name" value="GGDEF"/>
    <property type="match status" value="1"/>
</dbReference>
<dbReference type="Pfam" id="PF07695">
    <property type="entry name" value="7TMR-DISM_7TM"/>
    <property type="match status" value="1"/>
</dbReference>